<dbReference type="GeneID" id="19977566"/>
<evidence type="ECO:0000256" key="4">
    <source>
        <dbReference type="ARBA" id="ARBA00023125"/>
    </source>
</evidence>
<evidence type="ECO:0000256" key="2">
    <source>
        <dbReference type="ARBA" id="ARBA00022833"/>
    </source>
</evidence>
<evidence type="ECO:0000259" key="7">
    <source>
        <dbReference type="PROSITE" id="PS50048"/>
    </source>
</evidence>
<dbReference type="PROSITE" id="PS50048">
    <property type="entry name" value="ZN2_CY6_FUNGAL_2"/>
    <property type="match status" value="1"/>
</dbReference>
<keyword evidence="2" id="KW-0862">Zinc</keyword>
<dbReference type="STRING" id="1220924.W2S792"/>
<dbReference type="Pfam" id="PF00172">
    <property type="entry name" value="Zn_clus"/>
    <property type="match status" value="1"/>
</dbReference>
<dbReference type="OrthoDB" id="3145928at2759"/>
<dbReference type="PANTHER" id="PTHR36206:SF13">
    <property type="entry name" value="TRANSCRIPTIONAL REGULATORY PROTEIN MOC3"/>
    <property type="match status" value="1"/>
</dbReference>
<dbReference type="EMBL" id="KB822714">
    <property type="protein sequence ID" value="ETN44557.1"/>
    <property type="molecule type" value="Genomic_DNA"/>
</dbReference>
<dbReference type="GO" id="GO:0000981">
    <property type="term" value="F:DNA-binding transcription factor activity, RNA polymerase II-specific"/>
    <property type="evidence" value="ECO:0007669"/>
    <property type="project" value="InterPro"/>
</dbReference>
<feature type="domain" description="Zn(2)-C6 fungal-type" evidence="7">
    <location>
        <begin position="28"/>
        <end position="56"/>
    </location>
</feature>
<dbReference type="InterPro" id="IPR036864">
    <property type="entry name" value="Zn2-C6_fun-type_DNA-bd_sf"/>
</dbReference>
<keyword evidence="4" id="KW-0238">DNA-binding</keyword>
<dbReference type="Proteomes" id="UP000030752">
    <property type="component" value="Unassembled WGS sequence"/>
</dbReference>
<dbReference type="HOGENOM" id="CLU_011409_10_0_1"/>
<dbReference type="CDD" id="cd00067">
    <property type="entry name" value="GAL4"/>
    <property type="match status" value="1"/>
</dbReference>
<organism evidence="8 9">
    <name type="scientific">Cyphellophora europaea (strain CBS 101466)</name>
    <name type="common">Phialophora europaea</name>
    <dbReference type="NCBI Taxonomy" id="1220924"/>
    <lineage>
        <taxon>Eukaryota</taxon>
        <taxon>Fungi</taxon>
        <taxon>Dikarya</taxon>
        <taxon>Ascomycota</taxon>
        <taxon>Pezizomycotina</taxon>
        <taxon>Eurotiomycetes</taxon>
        <taxon>Chaetothyriomycetidae</taxon>
        <taxon>Chaetothyriales</taxon>
        <taxon>Cyphellophoraceae</taxon>
        <taxon>Cyphellophora</taxon>
    </lineage>
</organism>
<evidence type="ECO:0000313" key="9">
    <source>
        <dbReference type="Proteomes" id="UP000030752"/>
    </source>
</evidence>
<keyword evidence="1" id="KW-0479">Metal-binding</keyword>
<dbReference type="GO" id="GO:0003677">
    <property type="term" value="F:DNA binding"/>
    <property type="evidence" value="ECO:0007669"/>
    <property type="project" value="UniProtKB-KW"/>
</dbReference>
<protein>
    <recommendedName>
        <fullName evidence="7">Zn(2)-C6 fungal-type domain-containing protein</fullName>
    </recommendedName>
</protein>
<keyword evidence="3" id="KW-0805">Transcription regulation</keyword>
<dbReference type="RefSeq" id="XP_008713120.1">
    <property type="nucleotide sequence ID" value="XM_008714898.1"/>
</dbReference>
<dbReference type="InParanoid" id="W2S792"/>
<dbReference type="SUPFAM" id="SSF57701">
    <property type="entry name" value="Zn2/Cys6 DNA-binding domain"/>
    <property type="match status" value="1"/>
</dbReference>
<sequence length="597" mass="66482">MTQVARHDIGNTALKRVRILDQKQSKYGCRTCRQRKVKCDESLPACQRCLRSGRSCAGYARVPRIKVLVPQQHSSIIEPIGSTPSQQPEQQTMARLTLAFFALDPHQLHNKAGAEFSSVLLPQLAATRSYVNAAAGVLGAAYDKCVLRRNDHEQNQLVTKLYLNALRQVQEELQRPEPDTLPLLVSAMLLAAAESIQHRPIDALSHILGAFTMINLGGGTSPEPTYPTSIGPLPPNGLVESPGSAHDVAFSVDYHISMFAWGRSPRFAPLPVTNEMLYPASVEDLTSGHPALQQWCQHFIAKALEPEWEERIDFPPTLVTQQDYLVAWIKRWLRTYTLLFDAPRAQASPRQTSHFRILKAQTLTTFIAVSNVKPPTQVSYDAYAPQFEEIIRCAEHVLNLHSSTPTTPSSTASSSSPLVPYSPLPGIIHPLHFTARRYRDPISRRRAIHLLRHAGIEGPFQGEFSARIAARLVEIEEGRAPFKPVLSAEEVLPMSALEDRRRVYGCWILDGPAHQKQEDEDGVVRRVMKLSRRRGVAPVSRWKEGDAWAERGKVARCAHGMPLQVGPLNNPDGRGKKGYGGGSEMWEVWEEVVVVHG</sequence>
<keyword evidence="6" id="KW-0539">Nucleus</keyword>
<evidence type="ECO:0000256" key="3">
    <source>
        <dbReference type="ARBA" id="ARBA00023015"/>
    </source>
</evidence>
<proteinExistence type="predicted"/>
<keyword evidence="9" id="KW-1185">Reference proteome</keyword>
<evidence type="ECO:0000256" key="1">
    <source>
        <dbReference type="ARBA" id="ARBA00022723"/>
    </source>
</evidence>
<evidence type="ECO:0000313" key="8">
    <source>
        <dbReference type="EMBL" id="ETN44557.1"/>
    </source>
</evidence>
<dbReference type="PROSITE" id="PS00463">
    <property type="entry name" value="ZN2_CY6_FUNGAL_1"/>
    <property type="match status" value="1"/>
</dbReference>
<accession>W2S792</accession>
<dbReference type="AlphaFoldDB" id="W2S792"/>
<dbReference type="VEuPathDB" id="FungiDB:HMPREF1541_10227"/>
<evidence type="ECO:0000256" key="5">
    <source>
        <dbReference type="ARBA" id="ARBA00023163"/>
    </source>
</evidence>
<dbReference type="SMART" id="SM00066">
    <property type="entry name" value="GAL4"/>
    <property type="match status" value="1"/>
</dbReference>
<dbReference type="eggNOG" id="ENOG502T6YG">
    <property type="taxonomic scope" value="Eukaryota"/>
</dbReference>
<dbReference type="Gene3D" id="4.10.240.10">
    <property type="entry name" value="Zn(2)-C6 fungal-type DNA-binding domain"/>
    <property type="match status" value="1"/>
</dbReference>
<name>W2S792_CYPE1</name>
<dbReference type="InterPro" id="IPR001138">
    <property type="entry name" value="Zn2Cys6_DnaBD"/>
</dbReference>
<keyword evidence="5" id="KW-0804">Transcription</keyword>
<gene>
    <name evidence="8" type="ORF">HMPREF1541_10227</name>
</gene>
<evidence type="ECO:0000256" key="6">
    <source>
        <dbReference type="ARBA" id="ARBA00023242"/>
    </source>
</evidence>
<reference evidence="8 9" key="1">
    <citation type="submission" date="2013-03" db="EMBL/GenBank/DDBJ databases">
        <title>The Genome Sequence of Phialophora europaea CBS 101466.</title>
        <authorList>
            <consortium name="The Broad Institute Genomics Platform"/>
            <person name="Cuomo C."/>
            <person name="de Hoog S."/>
            <person name="Gorbushina A."/>
            <person name="Walker B."/>
            <person name="Young S.K."/>
            <person name="Zeng Q."/>
            <person name="Gargeya S."/>
            <person name="Fitzgerald M."/>
            <person name="Haas B."/>
            <person name="Abouelleil A."/>
            <person name="Allen A.W."/>
            <person name="Alvarado L."/>
            <person name="Arachchi H.M."/>
            <person name="Berlin A.M."/>
            <person name="Chapman S.B."/>
            <person name="Gainer-Dewar J."/>
            <person name="Goldberg J."/>
            <person name="Griggs A."/>
            <person name="Gujja S."/>
            <person name="Hansen M."/>
            <person name="Howarth C."/>
            <person name="Imamovic A."/>
            <person name="Ireland A."/>
            <person name="Larimer J."/>
            <person name="McCowan C."/>
            <person name="Murphy C."/>
            <person name="Pearson M."/>
            <person name="Poon T.W."/>
            <person name="Priest M."/>
            <person name="Roberts A."/>
            <person name="Saif S."/>
            <person name="Shea T."/>
            <person name="Sisk P."/>
            <person name="Sykes S."/>
            <person name="Wortman J."/>
            <person name="Nusbaum C."/>
            <person name="Birren B."/>
        </authorList>
    </citation>
    <scope>NUCLEOTIDE SEQUENCE [LARGE SCALE GENOMIC DNA]</scope>
    <source>
        <strain evidence="8 9">CBS 101466</strain>
    </source>
</reference>
<dbReference type="InterPro" id="IPR052360">
    <property type="entry name" value="Transcr_Regulatory_Proteins"/>
</dbReference>
<dbReference type="PANTHER" id="PTHR36206">
    <property type="entry name" value="ASPERCRYPTIN BIOSYNTHESIS CLUSTER-SPECIFIC TRANSCRIPTION REGULATOR ATNN-RELATED"/>
    <property type="match status" value="1"/>
</dbReference>
<dbReference type="GO" id="GO:0008270">
    <property type="term" value="F:zinc ion binding"/>
    <property type="evidence" value="ECO:0007669"/>
    <property type="project" value="InterPro"/>
</dbReference>